<evidence type="ECO:0000256" key="14">
    <source>
        <dbReference type="SAM" id="SignalP"/>
    </source>
</evidence>
<dbReference type="Gene3D" id="2.40.170.20">
    <property type="entry name" value="TonB-dependent receptor, beta-barrel domain"/>
    <property type="match status" value="1"/>
</dbReference>
<evidence type="ECO:0000256" key="7">
    <source>
        <dbReference type="ARBA" id="ARBA00023077"/>
    </source>
</evidence>
<dbReference type="Proteomes" id="UP000829542">
    <property type="component" value="Chromosome"/>
</dbReference>
<dbReference type="InterPro" id="IPR012910">
    <property type="entry name" value="Plug_dom"/>
</dbReference>
<evidence type="ECO:0000256" key="12">
    <source>
        <dbReference type="RuleBase" id="RU003357"/>
    </source>
</evidence>
<keyword evidence="7 12" id="KW-0798">TonB box</keyword>
<dbReference type="PANTHER" id="PTHR30069">
    <property type="entry name" value="TONB-DEPENDENT OUTER MEMBRANE RECEPTOR"/>
    <property type="match status" value="1"/>
</dbReference>
<sequence length="745" mass="85046">MKRSYLNLAVMAALGFSFSIAIANEEIGKADTFEDEAIRLSPVQIRGKAIEQDFDEGVNSVEVLNRQALNKAAAADLKKLTRYMPGVSVAKDAQKGVSQGIRIRGIDFNRITMSIDGDRLPEGQAWGHSSAYNAGRDFVEFDTLKRVDILKEPNSAKNGADTLAGSVNFRTFDPEDFVNLEKTYYLGLQHHYTSANKGHRSTFTGAGMKDQFSWLFIGTDKRYHETKNRGENDELGNKRTTPNPLDAKGHNLLGKVAWTAENQRLEIMAEEYKNKIDVDMLHMKSNRAHIYENTLDIKRQRYAADYRLDLNNNWIDQANIRLYQNKLTNRDGVRSRFSVSDSVPTSHSVSDFKVDIKGLKLDFDKALVIGSTSHALSWGVDFRETKTSRLEKANASADKQRKDFPDAKMRDLGFYLQDNITWGDGWRLSAGVNIDHHTMKSTPDAVFLQEGKVDTNGGRIDSRYLASQRYSDTSITPKLNLSKSFWNQKAEAFIGYSEGVRHPSFDNLGTYNHGGTHLVPNLDLKKETSRNYMAGLLYDDGWSRWGVNTYLSQYHNFIRTEDFADSRGQRYTMPVNVKRINVYGVELSFKQHLTENWILNGSLAYAKSKNRATGKELESNPFDKDRLGVDPFTYTLGLAYEAENWGASLDWKHVNAKTREYKTDNKYFHFVDSPKYNVVDLTTWWKVDRNIEINAGIYNLTNEKYWDGIDLQDEKAHGMWADWYNHIDRWTQPGRNVAVSIKINI</sequence>
<dbReference type="SUPFAM" id="SSF56935">
    <property type="entry name" value="Porins"/>
    <property type="match status" value="1"/>
</dbReference>
<dbReference type="EMBL" id="CP093379">
    <property type="protein sequence ID" value="UNM97429.1"/>
    <property type="molecule type" value="Genomic_DNA"/>
</dbReference>
<evidence type="ECO:0000256" key="4">
    <source>
        <dbReference type="ARBA" id="ARBA00022452"/>
    </source>
</evidence>
<protein>
    <submittedName>
        <fullName evidence="17">TonB-dependent hemoglobin/transferrin/lactoferrin family receptor</fullName>
    </submittedName>
</protein>
<comment type="subcellular location">
    <subcellularLocation>
        <location evidence="1 11">Cell outer membrane</location>
        <topology evidence="1 11">Multi-pass membrane protein</topology>
    </subcellularLocation>
</comment>
<evidence type="ECO:0000256" key="2">
    <source>
        <dbReference type="ARBA" id="ARBA00008143"/>
    </source>
</evidence>
<evidence type="ECO:0000256" key="10">
    <source>
        <dbReference type="ARBA" id="ARBA00023237"/>
    </source>
</evidence>
<reference evidence="17 18" key="1">
    <citation type="submission" date="2022-03" db="EMBL/GenBank/DDBJ databases">
        <title>Ignatzschineria rhizosphaerae HR5S32.</title>
        <authorList>
            <person name="Sun J.Q."/>
            <person name="Feng J.Y."/>
        </authorList>
    </citation>
    <scope>NUCLEOTIDE SEQUENCE [LARGE SCALE GENOMIC DNA]</scope>
    <source>
        <strain evidence="17 18">HR5S32</strain>
    </source>
</reference>
<feature type="domain" description="TonB-dependent receptor plug" evidence="16">
    <location>
        <begin position="59"/>
        <end position="165"/>
    </location>
</feature>
<evidence type="ECO:0000313" key="18">
    <source>
        <dbReference type="Proteomes" id="UP000829542"/>
    </source>
</evidence>
<evidence type="ECO:0000259" key="16">
    <source>
        <dbReference type="Pfam" id="PF07715"/>
    </source>
</evidence>
<evidence type="ECO:0000256" key="3">
    <source>
        <dbReference type="ARBA" id="ARBA00022448"/>
    </source>
</evidence>
<keyword evidence="9 17" id="KW-0675">Receptor</keyword>
<keyword evidence="18" id="KW-1185">Reference proteome</keyword>
<evidence type="ECO:0000256" key="13">
    <source>
        <dbReference type="SAM" id="MobiDB-lite"/>
    </source>
</evidence>
<dbReference type="Pfam" id="PF00593">
    <property type="entry name" value="TonB_dep_Rec_b-barrel"/>
    <property type="match status" value="1"/>
</dbReference>
<feature type="signal peptide" evidence="14">
    <location>
        <begin position="1"/>
        <end position="23"/>
    </location>
</feature>
<dbReference type="NCBIfam" id="TIGR01786">
    <property type="entry name" value="TonB-hemlactrns"/>
    <property type="match status" value="1"/>
</dbReference>
<evidence type="ECO:0000256" key="6">
    <source>
        <dbReference type="ARBA" id="ARBA00022729"/>
    </source>
</evidence>
<dbReference type="InterPro" id="IPR039426">
    <property type="entry name" value="TonB-dep_rcpt-like"/>
</dbReference>
<feature type="chain" id="PRO_5046132152" evidence="14">
    <location>
        <begin position="24"/>
        <end position="745"/>
    </location>
</feature>
<keyword evidence="3 11" id="KW-0813">Transport</keyword>
<keyword evidence="8 11" id="KW-0472">Membrane</keyword>
<evidence type="ECO:0000313" key="17">
    <source>
        <dbReference type="EMBL" id="UNM97429.1"/>
    </source>
</evidence>
<dbReference type="InterPro" id="IPR000531">
    <property type="entry name" value="Beta-barrel_TonB"/>
</dbReference>
<keyword evidence="5 11" id="KW-0812">Transmembrane</keyword>
<evidence type="ECO:0000256" key="5">
    <source>
        <dbReference type="ARBA" id="ARBA00022692"/>
    </source>
</evidence>
<dbReference type="InterPro" id="IPR036942">
    <property type="entry name" value="Beta-barrel_TonB_sf"/>
</dbReference>
<name>A0ABY3X6P0_9GAMM</name>
<accession>A0ABY3X6P0</accession>
<evidence type="ECO:0000256" key="9">
    <source>
        <dbReference type="ARBA" id="ARBA00023170"/>
    </source>
</evidence>
<keyword evidence="10 11" id="KW-0998">Cell outer membrane</keyword>
<dbReference type="Pfam" id="PF07715">
    <property type="entry name" value="Plug"/>
    <property type="match status" value="1"/>
</dbReference>
<dbReference type="CDD" id="cd01347">
    <property type="entry name" value="ligand_gated_channel"/>
    <property type="match status" value="1"/>
</dbReference>
<dbReference type="InterPro" id="IPR010949">
    <property type="entry name" value="TonB_Hb/transfer/lactofer_rcpt"/>
</dbReference>
<dbReference type="PROSITE" id="PS52016">
    <property type="entry name" value="TONB_DEPENDENT_REC_3"/>
    <property type="match status" value="1"/>
</dbReference>
<dbReference type="InterPro" id="IPR037066">
    <property type="entry name" value="Plug_dom_sf"/>
</dbReference>
<evidence type="ECO:0000259" key="15">
    <source>
        <dbReference type="Pfam" id="PF00593"/>
    </source>
</evidence>
<feature type="domain" description="TonB-dependent receptor-like beta-barrel" evidence="15">
    <location>
        <begin position="293"/>
        <end position="700"/>
    </location>
</feature>
<proteinExistence type="inferred from homology"/>
<dbReference type="RefSeq" id="WP_242152924.1">
    <property type="nucleotide sequence ID" value="NZ_CP093379.1"/>
</dbReference>
<organism evidence="17 18">
    <name type="scientific">Ignatzschineria rhizosphaerae</name>
    <dbReference type="NCBI Taxonomy" id="2923279"/>
    <lineage>
        <taxon>Bacteria</taxon>
        <taxon>Pseudomonadati</taxon>
        <taxon>Pseudomonadota</taxon>
        <taxon>Gammaproteobacteria</taxon>
        <taxon>Cardiobacteriales</taxon>
        <taxon>Ignatzschineriaceae</taxon>
        <taxon>Ignatzschineria</taxon>
    </lineage>
</organism>
<keyword evidence="6 14" id="KW-0732">Signal</keyword>
<gene>
    <name evidence="17" type="ORF">MMG00_06185</name>
</gene>
<dbReference type="Gene3D" id="2.170.130.10">
    <property type="entry name" value="TonB-dependent receptor, plug domain"/>
    <property type="match status" value="1"/>
</dbReference>
<evidence type="ECO:0000256" key="8">
    <source>
        <dbReference type="ARBA" id="ARBA00023136"/>
    </source>
</evidence>
<evidence type="ECO:0000256" key="1">
    <source>
        <dbReference type="ARBA" id="ARBA00004571"/>
    </source>
</evidence>
<feature type="region of interest" description="Disordered" evidence="13">
    <location>
        <begin position="227"/>
        <end position="247"/>
    </location>
</feature>
<keyword evidence="4 11" id="KW-1134">Transmembrane beta strand</keyword>
<dbReference type="PANTHER" id="PTHR30069:SF29">
    <property type="entry name" value="HEMOGLOBIN AND HEMOGLOBIN-HAPTOGLOBIN-BINDING PROTEIN 1-RELATED"/>
    <property type="match status" value="1"/>
</dbReference>
<comment type="similarity">
    <text evidence="2">Belongs to the TonB-dependent receptor family. Hemoglobin/haptoglobin binding protein subfamily.</text>
</comment>
<evidence type="ECO:0000256" key="11">
    <source>
        <dbReference type="PROSITE-ProRule" id="PRU01360"/>
    </source>
</evidence>
<feature type="compositionally biased region" description="Basic and acidic residues" evidence="13">
    <location>
        <begin position="227"/>
        <end position="237"/>
    </location>
</feature>